<name>A0A6C0HK53_9ZZZZ</name>
<reference evidence="3" key="1">
    <citation type="journal article" date="2020" name="Nature">
        <title>Giant virus diversity and host interactions through global metagenomics.</title>
        <authorList>
            <person name="Schulz F."/>
            <person name="Roux S."/>
            <person name="Paez-Espino D."/>
            <person name="Jungbluth S."/>
            <person name="Walsh D.A."/>
            <person name="Denef V.J."/>
            <person name="McMahon K.D."/>
            <person name="Konstantinidis K.T."/>
            <person name="Eloe-Fadrosh E.A."/>
            <person name="Kyrpides N.C."/>
            <person name="Woyke T."/>
        </authorList>
    </citation>
    <scope>NUCLEOTIDE SEQUENCE</scope>
    <source>
        <strain evidence="3">GVMAG-M-3300023184-121</strain>
    </source>
</reference>
<dbReference type="SUPFAM" id="SSF46565">
    <property type="entry name" value="Chaperone J-domain"/>
    <property type="match status" value="1"/>
</dbReference>
<feature type="coiled-coil region" evidence="1">
    <location>
        <begin position="244"/>
        <end position="271"/>
    </location>
</feature>
<dbReference type="Gene3D" id="1.10.287.110">
    <property type="entry name" value="DnaJ domain"/>
    <property type="match status" value="1"/>
</dbReference>
<accession>A0A6C0HK53</accession>
<dbReference type="PROSITE" id="PS50076">
    <property type="entry name" value="DNAJ_2"/>
    <property type="match status" value="1"/>
</dbReference>
<dbReference type="InterPro" id="IPR036869">
    <property type="entry name" value="J_dom_sf"/>
</dbReference>
<keyword evidence="1" id="KW-0175">Coiled coil</keyword>
<sequence>MEQALEALGLHSLHDATPDSLKQTFKAAVINAHPDKGGKEGDFDAILSAYVYIAGVLKRSTGGRDGMAVLDVGQVRQAREEQFVNELNNLVNEVMDHVDAGSNETFRAEFNAQFEKHHVRDERGYGDWLKEVEEEKYSSSPPISPRIWNTSFESKVRQGKPTPHHTLMLPEQMARSCPKLSHGTLIPIAGESFTSNSGVAPSYTDLHDAYTVENTVLDKLPHDTPTRTFEQLLEERGLVYQTELDRDLAAIDAYEKQKQEEEKQHKHRIAEYFKTTASSQWALRPS</sequence>
<dbReference type="InterPro" id="IPR001623">
    <property type="entry name" value="DnaJ_domain"/>
</dbReference>
<proteinExistence type="predicted"/>
<evidence type="ECO:0000256" key="1">
    <source>
        <dbReference type="SAM" id="Coils"/>
    </source>
</evidence>
<protein>
    <recommendedName>
        <fullName evidence="2">J domain-containing protein</fullName>
    </recommendedName>
</protein>
<feature type="domain" description="J" evidence="2">
    <location>
        <begin position="3"/>
        <end position="66"/>
    </location>
</feature>
<dbReference type="EMBL" id="MN739974">
    <property type="protein sequence ID" value="QHT80750.1"/>
    <property type="molecule type" value="Genomic_DNA"/>
</dbReference>
<dbReference type="AlphaFoldDB" id="A0A6C0HK53"/>
<organism evidence="3">
    <name type="scientific">viral metagenome</name>
    <dbReference type="NCBI Taxonomy" id="1070528"/>
    <lineage>
        <taxon>unclassified sequences</taxon>
        <taxon>metagenomes</taxon>
        <taxon>organismal metagenomes</taxon>
    </lineage>
</organism>
<evidence type="ECO:0000259" key="2">
    <source>
        <dbReference type="PROSITE" id="PS50076"/>
    </source>
</evidence>
<evidence type="ECO:0000313" key="3">
    <source>
        <dbReference type="EMBL" id="QHT80750.1"/>
    </source>
</evidence>